<dbReference type="PANTHER" id="PTHR48050:SF25">
    <property type="entry name" value="STEROL 3-BETA-GLUCOSYLTRANSFERASE"/>
    <property type="match status" value="1"/>
</dbReference>
<dbReference type="InterPro" id="IPR050426">
    <property type="entry name" value="Glycosyltransferase_28"/>
</dbReference>
<dbReference type="GO" id="GO:0008194">
    <property type="term" value="F:UDP-glycosyltransferase activity"/>
    <property type="evidence" value="ECO:0007669"/>
    <property type="project" value="TreeGrafter"/>
</dbReference>
<feature type="non-terminal residue" evidence="1">
    <location>
        <position position="116"/>
    </location>
</feature>
<gene>
    <name evidence="1" type="ORF">PSTT_15348</name>
</gene>
<dbReference type="GO" id="GO:0016125">
    <property type="term" value="P:sterol metabolic process"/>
    <property type="evidence" value="ECO:0007669"/>
    <property type="project" value="TreeGrafter"/>
</dbReference>
<evidence type="ECO:0000313" key="2">
    <source>
        <dbReference type="Proteomes" id="UP000239156"/>
    </source>
</evidence>
<sequence>MIKDSGIGFRNTGSNSQELIKHFNPSEIILKLSLLFCFVFIKSDWIDELLVTVPVACQGANVLIKSPTAMMGIHVAKSMRIPYFRVFTMPWTPTSVSTHPFAVTSRELGKYYNQVL</sequence>
<dbReference type="EMBL" id="PKSL01000277">
    <property type="protein sequence ID" value="POV96978.1"/>
    <property type="molecule type" value="Genomic_DNA"/>
</dbReference>
<dbReference type="PANTHER" id="PTHR48050">
    <property type="entry name" value="STEROL 3-BETA-GLUCOSYLTRANSFERASE"/>
    <property type="match status" value="1"/>
</dbReference>
<proteinExistence type="predicted"/>
<keyword evidence="2" id="KW-1185">Reference proteome</keyword>
<organism evidence="1 2">
    <name type="scientific">Puccinia striiformis</name>
    <dbReference type="NCBI Taxonomy" id="27350"/>
    <lineage>
        <taxon>Eukaryota</taxon>
        <taxon>Fungi</taxon>
        <taxon>Dikarya</taxon>
        <taxon>Basidiomycota</taxon>
        <taxon>Pucciniomycotina</taxon>
        <taxon>Pucciniomycetes</taxon>
        <taxon>Pucciniales</taxon>
        <taxon>Pucciniaceae</taxon>
        <taxon>Puccinia</taxon>
    </lineage>
</organism>
<dbReference type="SUPFAM" id="SSF53756">
    <property type="entry name" value="UDP-Glycosyltransferase/glycogen phosphorylase"/>
    <property type="match status" value="1"/>
</dbReference>
<evidence type="ECO:0000313" key="1">
    <source>
        <dbReference type="EMBL" id="POV96978.1"/>
    </source>
</evidence>
<name>A0A2S4UI42_9BASI</name>
<protein>
    <submittedName>
        <fullName evidence="1">Uncharacterized protein</fullName>
    </submittedName>
</protein>
<dbReference type="VEuPathDB" id="FungiDB:PSHT_02863"/>
<dbReference type="AlphaFoldDB" id="A0A2S4UI42"/>
<accession>A0A2S4UI42</accession>
<dbReference type="Gene3D" id="3.40.50.2000">
    <property type="entry name" value="Glycogen Phosphorylase B"/>
    <property type="match status" value="1"/>
</dbReference>
<reference evidence="1" key="1">
    <citation type="submission" date="2017-12" db="EMBL/GenBank/DDBJ databases">
        <title>Gene loss provides genomic basis for host adaptation in cereal stripe rust fungi.</title>
        <authorList>
            <person name="Xia C."/>
        </authorList>
    </citation>
    <scope>NUCLEOTIDE SEQUENCE [LARGE SCALE GENOMIC DNA]</scope>
    <source>
        <strain evidence="1">93-210</strain>
    </source>
</reference>
<dbReference type="VEuPathDB" id="FungiDB:PSTT_15348"/>
<dbReference type="Proteomes" id="UP000239156">
    <property type="component" value="Unassembled WGS sequence"/>
</dbReference>
<comment type="caution">
    <text evidence="1">The sequence shown here is derived from an EMBL/GenBank/DDBJ whole genome shotgun (WGS) entry which is preliminary data.</text>
</comment>